<dbReference type="InterPro" id="IPR014710">
    <property type="entry name" value="RmlC-like_jellyroll"/>
</dbReference>
<dbReference type="OrthoDB" id="5840532at2759"/>
<gene>
    <name evidence="2" type="ORF">M409DRAFT_16565</name>
</gene>
<dbReference type="PANTHER" id="PTHR36156:SF2">
    <property type="entry name" value="CUPIN TYPE-2 DOMAIN-CONTAINING PROTEIN"/>
    <property type="match status" value="1"/>
</dbReference>
<evidence type="ECO:0000313" key="3">
    <source>
        <dbReference type="Proteomes" id="UP000799537"/>
    </source>
</evidence>
<dbReference type="Pfam" id="PF07883">
    <property type="entry name" value="Cupin_2"/>
    <property type="match status" value="1"/>
</dbReference>
<name>A0A6A6CZS3_ZASCE</name>
<dbReference type="InterPro" id="IPR013096">
    <property type="entry name" value="Cupin_2"/>
</dbReference>
<dbReference type="InterPro" id="IPR011051">
    <property type="entry name" value="RmlC_Cupin_sf"/>
</dbReference>
<accession>A0A6A6CZS3</accession>
<keyword evidence="3" id="KW-1185">Reference proteome</keyword>
<dbReference type="Proteomes" id="UP000799537">
    <property type="component" value="Unassembled WGS sequence"/>
</dbReference>
<dbReference type="PANTHER" id="PTHR36156">
    <property type="entry name" value="SLR2101 PROTEIN"/>
    <property type="match status" value="1"/>
</dbReference>
<dbReference type="GeneID" id="54556942"/>
<organism evidence="2 3">
    <name type="scientific">Zasmidium cellare ATCC 36951</name>
    <dbReference type="NCBI Taxonomy" id="1080233"/>
    <lineage>
        <taxon>Eukaryota</taxon>
        <taxon>Fungi</taxon>
        <taxon>Dikarya</taxon>
        <taxon>Ascomycota</taxon>
        <taxon>Pezizomycotina</taxon>
        <taxon>Dothideomycetes</taxon>
        <taxon>Dothideomycetidae</taxon>
        <taxon>Mycosphaerellales</taxon>
        <taxon>Mycosphaerellaceae</taxon>
        <taxon>Zasmidium</taxon>
    </lineage>
</organism>
<dbReference type="EMBL" id="ML993580">
    <property type="protein sequence ID" value="KAF2172601.1"/>
    <property type="molecule type" value="Genomic_DNA"/>
</dbReference>
<reference evidence="2" key="1">
    <citation type="journal article" date="2020" name="Stud. Mycol.">
        <title>101 Dothideomycetes genomes: a test case for predicting lifestyles and emergence of pathogens.</title>
        <authorList>
            <person name="Haridas S."/>
            <person name="Albert R."/>
            <person name="Binder M."/>
            <person name="Bloem J."/>
            <person name="Labutti K."/>
            <person name="Salamov A."/>
            <person name="Andreopoulos B."/>
            <person name="Baker S."/>
            <person name="Barry K."/>
            <person name="Bills G."/>
            <person name="Bluhm B."/>
            <person name="Cannon C."/>
            <person name="Castanera R."/>
            <person name="Culley D."/>
            <person name="Daum C."/>
            <person name="Ezra D."/>
            <person name="Gonzalez J."/>
            <person name="Henrissat B."/>
            <person name="Kuo A."/>
            <person name="Liang C."/>
            <person name="Lipzen A."/>
            <person name="Lutzoni F."/>
            <person name="Magnuson J."/>
            <person name="Mondo S."/>
            <person name="Nolan M."/>
            <person name="Ohm R."/>
            <person name="Pangilinan J."/>
            <person name="Park H.-J."/>
            <person name="Ramirez L."/>
            <person name="Alfaro M."/>
            <person name="Sun H."/>
            <person name="Tritt A."/>
            <person name="Yoshinaga Y."/>
            <person name="Zwiers L.-H."/>
            <person name="Turgeon B."/>
            <person name="Goodwin S."/>
            <person name="Spatafora J."/>
            <person name="Crous P."/>
            <person name="Grigoriev I."/>
        </authorList>
    </citation>
    <scope>NUCLEOTIDE SEQUENCE</scope>
    <source>
        <strain evidence="2">ATCC 36951</strain>
    </source>
</reference>
<dbReference type="RefSeq" id="XP_033673490.1">
    <property type="nucleotide sequence ID" value="XM_033803670.1"/>
</dbReference>
<dbReference type="AlphaFoldDB" id="A0A6A6CZS3"/>
<evidence type="ECO:0000313" key="2">
    <source>
        <dbReference type="EMBL" id="KAF2172601.1"/>
    </source>
</evidence>
<evidence type="ECO:0000259" key="1">
    <source>
        <dbReference type="Pfam" id="PF07883"/>
    </source>
</evidence>
<dbReference type="InterPro" id="IPR047142">
    <property type="entry name" value="OryJ/VirC-like"/>
</dbReference>
<proteinExistence type="predicted"/>
<dbReference type="SUPFAM" id="SSF51182">
    <property type="entry name" value="RmlC-like cupins"/>
    <property type="match status" value="1"/>
</dbReference>
<feature type="domain" description="Cupin type-2" evidence="1">
    <location>
        <begin position="82"/>
        <end position="137"/>
    </location>
</feature>
<protein>
    <recommendedName>
        <fullName evidence="1">Cupin type-2 domain-containing protein</fullName>
    </recommendedName>
</protein>
<sequence length="174" mass="19204">MSNYITTNNAEGKAVFTDKIPAPRYKIDTPNLTIEFVYTSHKSIPDLSTEKDIDQYVHDRINGLGPRGAMPPEGVAIAILTWKANAIAPWHRIMTVDTLYVIEGDMEFQLDGGETRILHAGDSVVGRATMHTGRNVTPNGGVVKLVGCSVPVIMPVMVGEHELHAEWIERELKN</sequence>
<dbReference type="Gene3D" id="2.60.120.10">
    <property type="entry name" value="Jelly Rolls"/>
    <property type="match status" value="1"/>
</dbReference>